<dbReference type="SUPFAM" id="SSF53067">
    <property type="entry name" value="Actin-like ATPase domain"/>
    <property type="match status" value="2"/>
</dbReference>
<protein>
    <submittedName>
        <fullName evidence="2">PANK3-like protein</fullName>
    </submittedName>
</protein>
<gene>
    <name evidence="2" type="ORF">MAR_016303</name>
</gene>
<organism evidence="2 3">
    <name type="scientific">Mya arenaria</name>
    <name type="common">Soft-shell clam</name>
    <dbReference type="NCBI Taxonomy" id="6604"/>
    <lineage>
        <taxon>Eukaryota</taxon>
        <taxon>Metazoa</taxon>
        <taxon>Spiralia</taxon>
        <taxon>Lophotrochozoa</taxon>
        <taxon>Mollusca</taxon>
        <taxon>Bivalvia</taxon>
        <taxon>Autobranchia</taxon>
        <taxon>Heteroconchia</taxon>
        <taxon>Euheterodonta</taxon>
        <taxon>Imparidentia</taxon>
        <taxon>Neoheterodontei</taxon>
        <taxon>Myida</taxon>
        <taxon>Myoidea</taxon>
        <taxon>Myidae</taxon>
        <taxon>Mya</taxon>
    </lineage>
</organism>
<accession>A0ABY7FME3</accession>
<evidence type="ECO:0000313" key="2">
    <source>
        <dbReference type="EMBL" id="WAR22329.1"/>
    </source>
</evidence>
<dbReference type="Gene3D" id="3.30.420.510">
    <property type="match status" value="1"/>
</dbReference>
<evidence type="ECO:0000313" key="3">
    <source>
        <dbReference type="Proteomes" id="UP001164746"/>
    </source>
</evidence>
<dbReference type="InterPro" id="IPR004567">
    <property type="entry name" value="Type_II_PanK"/>
</dbReference>
<dbReference type="Pfam" id="PF03630">
    <property type="entry name" value="Fumble"/>
    <property type="match status" value="2"/>
</dbReference>
<dbReference type="EMBL" id="CP111023">
    <property type="protein sequence ID" value="WAR22329.1"/>
    <property type="molecule type" value="Genomic_DNA"/>
</dbReference>
<dbReference type="Proteomes" id="UP001164746">
    <property type="component" value="Chromosome 12"/>
</dbReference>
<name>A0ABY7FME3_MYAAR</name>
<feature type="region of interest" description="Disordered" evidence="1">
    <location>
        <begin position="1"/>
        <end position="20"/>
    </location>
</feature>
<feature type="compositionally biased region" description="Basic and acidic residues" evidence="1">
    <location>
        <begin position="1"/>
        <end position="12"/>
    </location>
</feature>
<proteinExistence type="predicted"/>
<reference evidence="2" key="1">
    <citation type="submission" date="2022-11" db="EMBL/GenBank/DDBJ databases">
        <title>Centuries of genome instability and evolution in soft-shell clam transmissible cancer (bioRxiv).</title>
        <authorList>
            <person name="Hart S.F.M."/>
            <person name="Yonemitsu M.A."/>
            <person name="Giersch R.M."/>
            <person name="Beal B.F."/>
            <person name="Arriagada G."/>
            <person name="Davis B.W."/>
            <person name="Ostrander E.A."/>
            <person name="Goff S.P."/>
            <person name="Metzger M.J."/>
        </authorList>
    </citation>
    <scope>NUCLEOTIDE SEQUENCE</scope>
    <source>
        <strain evidence="2">MELC-2E11</strain>
        <tissue evidence="2">Siphon/mantle</tissue>
    </source>
</reference>
<dbReference type="Gene3D" id="6.10.10.60">
    <property type="match status" value="1"/>
</dbReference>
<dbReference type="InterPro" id="IPR043129">
    <property type="entry name" value="ATPase_NBD"/>
</dbReference>
<dbReference type="PANTHER" id="PTHR12280:SF30">
    <property type="entry name" value="FUMBLE"/>
    <property type="match status" value="1"/>
</dbReference>
<sequence>MATKTDYDHLSPEGHQNPPMPWFGMDIGGTLTKLVYFEPCDNETTDEEEQETLKTIRHYLTRNINYGQTGIRDVHLEMQNQSIGGRQGSLHFIRFPTSEMMSFIELAQAKNFPNLALSICATGGGAYKFESDFKSHVNLELHKFDELDCLIEGIHFIDRNNKSFECYYWTNPNDSKLAKKEPFDFRNPYPYLVVNIGSGVSILTVRGPSDYQRVRDSTNVDKLVRDIYGGDYTSSKFKLPGDIVASSFGQMNHKDRRDRASPQDLARATLATITNNIGSIARMWAVREGYFGSMGCLMEYMRLNQHVNGIR</sequence>
<dbReference type="Gene3D" id="3.30.420.40">
    <property type="match status" value="1"/>
</dbReference>
<evidence type="ECO:0000256" key="1">
    <source>
        <dbReference type="SAM" id="MobiDB-lite"/>
    </source>
</evidence>
<dbReference type="PANTHER" id="PTHR12280">
    <property type="entry name" value="PANTOTHENATE KINASE"/>
    <property type="match status" value="1"/>
</dbReference>
<keyword evidence="3" id="KW-1185">Reference proteome</keyword>